<evidence type="ECO:0000313" key="2">
    <source>
        <dbReference type="Proteomes" id="UP000799291"/>
    </source>
</evidence>
<gene>
    <name evidence="1" type="ORF">K458DRAFT_397542</name>
</gene>
<dbReference type="EMBL" id="MU005646">
    <property type="protein sequence ID" value="KAF2675874.1"/>
    <property type="molecule type" value="Genomic_DNA"/>
</dbReference>
<dbReference type="AlphaFoldDB" id="A0A6G1ICD0"/>
<name>A0A6G1ICD0_9PLEO</name>
<proteinExistence type="predicted"/>
<organism evidence="1 2">
    <name type="scientific">Lentithecium fluviatile CBS 122367</name>
    <dbReference type="NCBI Taxonomy" id="1168545"/>
    <lineage>
        <taxon>Eukaryota</taxon>
        <taxon>Fungi</taxon>
        <taxon>Dikarya</taxon>
        <taxon>Ascomycota</taxon>
        <taxon>Pezizomycotina</taxon>
        <taxon>Dothideomycetes</taxon>
        <taxon>Pleosporomycetidae</taxon>
        <taxon>Pleosporales</taxon>
        <taxon>Massarineae</taxon>
        <taxon>Lentitheciaceae</taxon>
        <taxon>Lentithecium</taxon>
    </lineage>
</organism>
<sequence>MEAQAAFPVVLSVAEAKEAFEVWVQNVTSVEIQNLFLKSLTSGCNDVLSKVVEPTELAHFNDLVADFDITPDGQIEVYSIIKYLAVEYPWHICRKNLIRLRPITDFVPLVERLELSSLDPSWLGPLPVSILEPLRDLAEAFPPRYEEPAADLGVGGADTLTIEEFCYWAKKIRLLEALDQLFSVFVPKAKCQCPKHRATEEKVVVDTSDSDA</sequence>
<protein>
    <submittedName>
        <fullName evidence="1">Uncharacterized protein</fullName>
    </submittedName>
</protein>
<keyword evidence="2" id="KW-1185">Reference proteome</keyword>
<accession>A0A6G1ICD0</accession>
<evidence type="ECO:0000313" key="1">
    <source>
        <dbReference type="EMBL" id="KAF2675874.1"/>
    </source>
</evidence>
<dbReference type="Proteomes" id="UP000799291">
    <property type="component" value="Unassembled WGS sequence"/>
</dbReference>
<reference evidence="1" key="1">
    <citation type="journal article" date="2020" name="Stud. Mycol.">
        <title>101 Dothideomycetes genomes: a test case for predicting lifestyles and emergence of pathogens.</title>
        <authorList>
            <person name="Haridas S."/>
            <person name="Albert R."/>
            <person name="Binder M."/>
            <person name="Bloem J."/>
            <person name="Labutti K."/>
            <person name="Salamov A."/>
            <person name="Andreopoulos B."/>
            <person name="Baker S."/>
            <person name="Barry K."/>
            <person name="Bills G."/>
            <person name="Bluhm B."/>
            <person name="Cannon C."/>
            <person name="Castanera R."/>
            <person name="Culley D."/>
            <person name="Daum C."/>
            <person name="Ezra D."/>
            <person name="Gonzalez J."/>
            <person name="Henrissat B."/>
            <person name="Kuo A."/>
            <person name="Liang C."/>
            <person name="Lipzen A."/>
            <person name="Lutzoni F."/>
            <person name="Magnuson J."/>
            <person name="Mondo S."/>
            <person name="Nolan M."/>
            <person name="Ohm R."/>
            <person name="Pangilinan J."/>
            <person name="Park H.-J."/>
            <person name="Ramirez L."/>
            <person name="Alfaro M."/>
            <person name="Sun H."/>
            <person name="Tritt A."/>
            <person name="Yoshinaga Y."/>
            <person name="Zwiers L.-H."/>
            <person name="Turgeon B."/>
            <person name="Goodwin S."/>
            <person name="Spatafora J."/>
            <person name="Crous P."/>
            <person name="Grigoriev I."/>
        </authorList>
    </citation>
    <scope>NUCLEOTIDE SEQUENCE</scope>
    <source>
        <strain evidence="1">CBS 122367</strain>
    </source>
</reference>